<organism evidence="3 4">
    <name type="scientific">Shimia sagamensis</name>
    <dbReference type="NCBI Taxonomy" id="1566352"/>
    <lineage>
        <taxon>Bacteria</taxon>
        <taxon>Pseudomonadati</taxon>
        <taxon>Pseudomonadota</taxon>
        <taxon>Alphaproteobacteria</taxon>
        <taxon>Rhodobacterales</taxon>
        <taxon>Roseobacteraceae</taxon>
    </lineage>
</organism>
<evidence type="ECO:0000313" key="4">
    <source>
        <dbReference type="Proteomes" id="UP001157961"/>
    </source>
</evidence>
<gene>
    <name evidence="3" type="ORF">SAMN06265373_1014</name>
</gene>
<reference evidence="3 4" key="1">
    <citation type="submission" date="2017-05" db="EMBL/GenBank/DDBJ databases">
        <authorList>
            <person name="Varghese N."/>
            <person name="Submissions S."/>
        </authorList>
    </citation>
    <scope>NUCLEOTIDE SEQUENCE [LARGE SCALE GENOMIC DNA]</scope>
    <source>
        <strain evidence="3 4">DSM 29734</strain>
    </source>
</reference>
<accession>A0ABY1N5V6</accession>
<feature type="signal peptide" evidence="2">
    <location>
        <begin position="1"/>
        <end position="21"/>
    </location>
</feature>
<name>A0ABY1N5V6_9RHOB</name>
<dbReference type="Pfam" id="PF10986">
    <property type="entry name" value="ZrgA"/>
    <property type="match status" value="1"/>
</dbReference>
<sequence>MTFKQALLCSTLIALAAPAVSEETRALGAHEHGHGGLNIAVDGDVLVIELIAPGFDIVGFEYTAKSDEDKAAIEAGLAKLSDPLTLFGMPDGANCTVTSAEADLHSEDEHHDDDHDDHGDNDHGEHADDHADHDDHEKDHDEHDDHAAEGHEDHDDHDHDDHGEENHSEFHADYQFTCANPAELTSIELTYFVQFPNAKELDVQLVTDAGASKVEATAAAPVVTLN</sequence>
<keyword evidence="2" id="KW-0732">Signal</keyword>
<evidence type="ECO:0000256" key="1">
    <source>
        <dbReference type="SAM" id="MobiDB-lite"/>
    </source>
</evidence>
<dbReference type="InterPro" id="IPR021253">
    <property type="entry name" value="ZrgA-like"/>
</dbReference>
<feature type="chain" id="PRO_5045738574" description="DUF2796 domain-containing protein" evidence="2">
    <location>
        <begin position="22"/>
        <end position="226"/>
    </location>
</feature>
<evidence type="ECO:0000256" key="2">
    <source>
        <dbReference type="SAM" id="SignalP"/>
    </source>
</evidence>
<feature type="region of interest" description="Disordered" evidence="1">
    <location>
        <begin position="104"/>
        <end position="167"/>
    </location>
</feature>
<protein>
    <recommendedName>
        <fullName evidence="5">DUF2796 domain-containing protein</fullName>
    </recommendedName>
</protein>
<evidence type="ECO:0000313" key="3">
    <source>
        <dbReference type="EMBL" id="SMP00517.1"/>
    </source>
</evidence>
<dbReference type="EMBL" id="FXTY01000001">
    <property type="protein sequence ID" value="SMP00517.1"/>
    <property type="molecule type" value="Genomic_DNA"/>
</dbReference>
<dbReference type="Proteomes" id="UP001157961">
    <property type="component" value="Unassembled WGS sequence"/>
</dbReference>
<comment type="caution">
    <text evidence="3">The sequence shown here is derived from an EMBL/GenBank/DDBJ whole genome shotgun (WGS) entry which is preliminary data.</text>
</comment>
<evidence type="ECO:0008006" key="5">
    <source>
        <dbReference type="Google" id="ProtNLM"/>
    </source>
</evidence>
<keyword evidence="4" id="KW-1185">Reference proteome</keyword>
<dbReference type="RefSeq" id="WP_283423901.1">
    <property type="nucleotide sequence ID" value="NZ_FXTY01000001.1"/>
</dbReference>
<proteinExistence type="predicted"/>